<feature type="transmembrane region" description="Helical" evidence="19">
    <location>
        <begin position="141"/>
        <end position="160"/>
    </location>
</feature>
<evidence type="ECO:0000256" key="7">
    <source>
        <dbReference type="ARBA" id="ARBA00022660"/>
    </source>
</evidence>
<evidence type="ECO:0000256" key="12">
    <source>
        <dbReference type="ARBA" id="ARBA00022989"/>
    </source>
</evidence>
<comment type="similarity">
    <text evidence="3">Belongs to the complex I subunit 2 family.</text>
</comment>
<keyword evidence="10" id="KW-1278">Translocase</keyword>
<proteinExistence type="inferred from homology"/>
<dbReference type="Pfam" id="PF00361">
    <property type="entry name" value="Proton_antipo_M"/>
    <property type="match status" value="1"/>
</dbReference>
<evidence type="ECO:0000256" key="16">
    <source>
        <dbReference type="ARBA" id="ARBA00023136"/>
    </source>
</evidence>
<comment type="subcellular location">
    <subcellularLocation>
        <location evidence="2">Mitochondrion inner membrane</location>
        <topology evidence="2">Multi-pass membrane protein</topology>
    </subcellularLocation>
</comment>
<reference evidence="21" key="1">
    <citation type="submission" date="2014-01" db="EMBL/GenBank/DDBJ databases">
        <title>The mitochondrial genome of the two proturan species Acerella muscorum and Acerentomon microrhinus.</title>
        <authorList>
            <person name="Carapelli A."/>
            <person name="Yun B."/>
            <person name="Nardi F."/>
            <person name="Frati F."/>
        </authorList>
    </citation>
    <scope>NUCLEOTIDE SEQUENCE</scope>
</reference>
<keyword evidence="15 21" id="KW-0496">Mitochondrion</keyword>
<dbReference type="AlphaFoldDB" id="A0A0C4K5J9"/>
<evidence type="ECO:0000256" key="17">
    <source>
        <dbReference type="ARBA" id="ARBA00031028"/>
    </source>
</evidence>
<name>A0A0C4K5J9_9HEXA</name>
<dbReference type="GO" id="GO:0006120">
    <property type="term" value="P:mitochondrial electron transport, NADH to ubiquinone"/>
    <property type="evidence" value="ECO:0007669"/>
    <property type="project" value="TreeGrafter"/>
</dbReference>
<sequence>MFKVYNYIYIMLITFSIIIMVSSNNWMSMWMGLELNMMSFIIFSMMKYNKFNSECLCKYFIIQSFSSMILMFFIISSIMNFFFEWFFFLILLIKLGMFPFHYWMIDMGTSISWNSLFFLLTIQKLGPLIIMSNFINHLTLMFIIMSSIFCSFLGISQVLVKKILVYTSIFHLSWIMLSIYLNFNLLMTYLLSYIISSYYLGFMCNKVNFNHLSSYSNLLDNNSFIGIIFSLMGLPPFFGFFTKWVMIINMLKDEFMFMTLIFIFSSLLNMYTYMRLMYYIYMLSSMKWMMKSNKMNFGKNFLMKFFLLFMLIPFCFN</sequence>
<dbReference type="GO" id="GO:0008137">
    <property type="term" value="F:NADH dehydrogenase (ubiquinone) activity"/>
    <property type="evidence" value="ECO:0007669"/>
    <property type="project" value="UniProtKB-EC"/>
</dbReference>
<feature type="transmembrane region" description="Helical" evidence="19">
    <location>
        <begin position="7"/>
        <end position="23"/>
    </location>
</feature>
<dbReference type="GeneID" id="23762678"/>
<feature type="domain" description="NADH:quinone oxidoreductase/Mrp antiporter transmembrane" evidence="20">
    <location>
        <begin position="74"/>
        <end position="268"/>
    </location>
</feature>
<evidence type="ECO:0000256" key="1">
    <source>
        <dbReference type="ARBA" id="ARBA00003257"/>
    </source>
</evidence>
<geneLocation type="mitochondrion" evidence="21"/>
<dbReference type="RefSeq" id="YP_009127079.1">
    <property type="nucleotide sequence ID" value="NC_026675.1"/>
</dbReference>
<feature type="transmembrane region" description="Helical" evidence="19">
    <location>
        <begin position="116"/>
        <end position="135"/>
    </location>
</feature>
<evidence type="ECO:0000259" key="20">
    <source>
        <dbReference type="Pfam" id="PF00361"/>
    </source>
</evidence>
<protein>
    <recommendedName>
        <fullName evidence="5">NADH-ubiquinone oxidoreductase chain 2</fullName>
        <ecNumber evidence="4">7.1.1.2</ecNumber>
    </recommendedName>
    <alternativeName>
        <fullName evidence="17">NADH dehydrogenase subunit 2</fullName>
    </alternativeName>
</protein>
<gene>
    <name evidence="21" type="primary">ND2</name>
</gene>
<keyword evidence="6" id="KW-0813">Transport</keyword>
<dbReference type="PANTHER" id="PTHR46552:SF1">
    <property type="entry name" value="NADH-UBIQUINONE OXIDOREDUCTASE CHAIN 2"/>
    <property type="match status" value="1"/>
</dbReference>
<evidence type="ECO:0000256" key="6">
    <source>
        <dbReference type="ARBA" id="ARBA00022448"/>
    </source>
</evidence>
<evidence type="ECO:0000256" key="19">
    <source>
        <dbReference type="SAM" id="Phobius"/>
    </source>
</evidence>
<evidence type="ECO:0000256" key="18">
    <source>
        <dbReference type="ARBA" id="ARBA00049551"/>
    </source>
</evidence>
<evidence type="ECO:0000256" key="11">
    <source>
        <dbReference type="ARBA" id="ARBA00022982"/>
    </source>
</evidence>
<keyword evidence="9" id="KW-0999">Mitochondrion inner membrane</keyword>
<dbReference type="EMBL" id="KJ101608">
    <property type="protein sequence ID" value="AHL42961.1"/>
    <property type="molecule type" value="Genomic_DNA"/>
</dbReference>
<evidence type="ECO:0000256" key="4">
    <source>
        <dbReference type="ARBA" id="ARBA00012944"/>
    </source>
</evidence>
<evidence type="ECO:0000256" key="10">
    <source>
        <dbReference type="ARBA" id="ARBA00022967"/>
    </source>
</evidence>
<keyword evidence="8 19" id="KW-0812">Transmembrane</keyword>
<feature type="transmembrane region" description="Helical" evidence="19">
    <location>
        <begin position="224"/>
        <end position="245"/>
    </location>
</feature>
<evidence type="ECO:0000256" key="3">
    <source>
        <dbReference type="ARBA" id="ARBA00007012"/>
    </source>
</evidence>
<feature type="transmembrane region" description="Helical" evidence="19">
    <location>
        <begin position="85"/>
        <end position="104"/>
    </location>
</feature>
<comment type="catalytic activity">
    <reaction evidence="18">
        <text>a ubiquinone + NADH + 5 H(+)(in) = a ubiquinol + NAD(+) + 4 H(+)(out)</text>
        <dbReference type="Rhea" id="RHEA:29091"/>
        <dbReference type="Rhea" id="RHEA-COMP:9565"/>
        <dbReference type="Rhea" id="RHEA-COMP:9566"/>
        <dbReference type="ChEBI" id="CHEBI:15378"/>
        <dbReference type="ChEBI" id="CHEBI:16389"/>
        <dbReference type="ChEBI" id="CHEBI:17976"/>
        <dbReference type="ChEBI" id="CHEBI:57540"/>
        <dbReference type="ChEBI" id="CHEBI:57945"/>
        <dbReference type="EC" id="7.1.1.2"/>
    </reaction>
</comment>
<dbReference type="EC" id="7.1.1.2" evidence="4"/>
<evidence type="ECO:0000256" key="2">
    <source>
        <dbReference type="ARBA" id="ARBA00004448"/>
    </source>
</evidence>
<evidence type="ECO:0000256" key="9">
    <source>
        <dbReference type="ARBA" id="ARBA00022792"/>
    </source>
</evidence>
<dbReference type="GO" id="GO:0005743">
    <property type="term" value="C:mitochondrial inner membrane"/>
    <property type="evidence" value="ECO:0007669"/>
    <property type="project" value="UniProtKB-SubCell"/>
</dbReference>
<keyword evidence="13" id="KW-0520">NAD</keyword>
<keyword evidence="16 19" id="KW-0472">Membrane</keyword>
<dbReference type="PANTHER" id="PTHR46552">
    <property type="entry name" value="NADH-UBIQUINONE OXIDOREDUCTASE CHAIN 2"/>
    <property type="match status" value="1"/>
</dbReference>
<dbReference type="CTD" id="4536"/>
<evidence type="ECO:0000313" key="21">
    <source>
        <dbReference type="EMBL" id="AHL42961.1"/>
    </source>
</evidence>
<keyword evidence="12 19" id="KW-1133">Transmembrane helix</keyword>
<feature type="transmembrane region" description="Helical" evidence="19">
    <location>
        <begin position="60"/>
        <end position="79"/>
    </location>
</feature>
<accession>A0A0C4K5J9</accession>
<keyword evidence="7" id="KW-0679">Respiratory chain</keyword>
<keyword evidence="11" id="KW-0249">Electron transport</keyword>
<evidence type="ECO:0000256" key="15">
    <source>
        <dbReference type="ARBA" id="ARBA00023128"/>
    </source>
</evidence>
<evidence type="ECO:0000256" key="13">
    <source>
        <dbReference type="ARBA" id="ARBA00023027"/>
    </source>
</evidence>
<comment type="function">
    <text evidence="1">Core subunit of the mitochondrial membrane respiratory chain NADH dehydrogenase (Complex I) that is believed to belong to the minimal assembly required for catalysis. Complex I functions in the transfer of electrons from NADH to the respiratory chain. The immediate electron acceptor for the enzyme is believed to be ubiquinone.</text>
</comment>
<feature type="transmembrane region" description="Helical" evidence="19">
    <location>
        <begin position="301"/>
        <end position="316"/>
    </location>
</feature>
<feature type="transmembrane region" description="Helical" evidence="19">
    <location>
        <begin position="172"/>
        <end position="195"/>
    </location>
</feature>
<evidence type="ECO:0000256" key="8">
    <source>
        <dbReference type="ARBA" id="ARBA00022692"/>
    </source>
</evidence>
<evidence type="ECO:0000256" key="5">
    <source>
        <dbReference type="ARBA" id="ARBA00021008"/>
    </source>
</evidence>
<keyword evidence="14" id="KW-0830">Ubiquinone</keyword>
<feature type="transmembrane region" description="Helical" evidence="19">
    <location>
        <begin position="29"/>
        <end position="48"/>
    </location>
</feature>
<organism evidence="21">
    <name type="scientific">Acerella muscorum</name>
    <dbReference type="NCBI Taxonomy" id="187596"/>
    <lineage>
        <taxon>Eukaryota</taxon>
        <taxon>Metazoa</taxon>
        <taxon>Ecdysozoa</taxon>
        <taxon>Arthropoda</taxon>
        <taxon>Hexapoda</taxon>
        <taxon>Protura</taxon>
        <taxon>Acerentomata</taxon>
        <taxon>Acerentomidae</taxon>
        <taxon>Acerella</taxon>
    </lineage>
</organism>
<feature type="transmembrane region" description="Helical" evidence="19">
    <location>
        <begin position="257"/>
        <end position="281"/>
    </location>
</feature>
<evidence type="ECO:0000256" key="14">
    <source>
        <dbReference type="ARBA" id="ARBA00023075"/>
    </source>
</evidence>
<dbReference type="InterPro" id="IPR001750">
    <property type="entry name" value="ND/Mrp_TM"/>
</dbReference>
<dbReference type="InterPro" id="IPR050175">
    <property type="entry name" value="Complex_I_Subunit_2"/>
</dbReference>